<organism evidence="1 2">
    <name type="scientific">Melastoma candidum</name>
    <dbReference type="NCBI Taxonomy" id="119954"/>
    <lineage>
        <taxon>Eukaryota</taxon>
        <taxon>Viridiplantae</taxon>
        <taxon>Streptophyta</taxon>
        <taxon>Embryophyta</taxon>
        <taxon>Tracheophyta</taxon>
        <taxon>Spermatophyta</taxon>
        <taxon>Magnoliopsida</taxon>
        <taxon>eudicotyledons</taxon>
        <taxon>Gunneridae</taxon>
        <taxon>Pentapetalae</taxon>
        <taxon>rosids</taxon>
        <taxon>malvids</taxon>
        <taxon>Myrtales</taxon>
        <taxon>Melastomataceae</taxon>
        <taxon>Melastomatoideae</taxon>
        <taxon>Melastomateae</taxon>
        <taxon>Melastoma</taxon>
    </lineage>
</organism>
<name>A0ACB9RGW1_9MYRT</name>
<protein>
    <submittedName>
        <fullName evidence="1">Uncharacterized protein</fullName>
    </submittedName>
</protein>
<accession>A0ACB9RGW1</accession>
<comment type="caution">
    <text evidence="1">The sequence shown here is derived from an EMBL/GenBank/DDBJ whole genome shotgun (WGS) entry which is preliminary data.</text>
</comment>
<evidence type="ECO:0000313" key="1">
    <source>
        <dbReference type="EMBL" id="KAI4377061.1"/>
    </source>
</evidence>
<dbReference type="EMBL" id="CM042883">
    <property type="protein sequence ID" value="KAI4377061.1"/>
    <property type="molecule type" value="Genomic_DNA"/>
</dbReference>
<dbReference type="Proteomes" id="UP001057402">
    <property type="component" value="Chromosome 4"/>
</dbReference>
<evidence type="ECO:0000313" key="2">
    <source>
        <dbReference type="Proteomes" id="UP001057402"/>
    </source>
</evidence>
<gene>
    <name evidence="1" type="ORF">MLD38_014751</name>
</gene>
<keyword evidence="2" id="KW-1185">Reference proteome</keyword>
<proteinExistence type="predicted"/>
<sequence length="481" mass="52167">MLSQLGGVVTMMEEMSMVTVPFRVKNMNGDELGLKSQIEIAGIKVAEFLAKHQADFGKLIGADGEKEVVVICDGGQLVEEKLLGAFNEKCAISKASGSPLPKDSVIAELEVKFEPESKQGVQEQRLDGHGFEKSVVIIPEASRRAPVTDYVPLWGITSIQGGRPEMEDAGAVVPQLMQIPSEMLGAINNGSLVAHFFGVYDGHGGSQVADYCSRRIHIALVEEMEAAKSSFCDQTADSGLGRGHLERAFLGCFQKIDAEVGGVSKDQDGRRTHIEAIVPDTVGSTAVIALICSTHIIIANCGDSRAVLYRGKESIPLSVDHKPNRPDERERIEAVGGKVIHWEGHRVRGVLAMSRSIGDRYLKPSIIPDPEVVFVPRVREDECLILASDGLWDVITNEEACEIARKRILLWHKKNGETLDGSERGKGADPAAQAAADHLTRLAVQRGSRDNITVIVVDLKAQRKFKKKASPDSPVVDTSKS</sequence>
<reference evidence="2" key="1">
    <citation type="journal article" date="2023" name="Front. Plant Sci.">
        <title>Chromosomal-level genome assembly of Melastoma candidum provides insights into trichome evolution.</title>
        <authorList>
            <person name="Zhong Y."/>
            <person name="Wu W."/>
            <person name="Sun C."/>
            <person name="Zou P."/>
            <person name="Liu Y."/>
            <person name="Dai S."/>
            <person name="Zhou R."/>
        </authorList>
    </citation>
    <scope>NUCLEOTIDE SEQUENCE [LARGE SCALE GENOMIC DNA]</scope>
</reference>